<reference evidence="4" key="3">
    <citation type="journal article" date="2005" name="Nature">
        <title>The map-based sequence of the rice genome.</title>
        <authorList>
            <consortium name="International rice genome sequencing project (IRGSP)"/>
            <person name="Matsumoto T."/>
            <person name="Wu J."/>
            <person name="Kanamori H."/>
            <person name="Katayose Y."/>
            <person name="Fujisawa M."/>
            <person name="Namiki N."/>
            <person name="Mizuno H."/>
            <person name="Yamamoto K."/>
            <person name="Antonio B.A."/>
            <person name="Baba T."/>
            <person name="Sakata K."/>
            <person name="Nagamura Y."/>
            <person name="Aoki H."/>
            <person name="Arikawa K."/>
            <person name="Arita K."/>
            <person name="Bito T."/>
            <person name="Chiden Y."/>
            <person name="Fujitsuka N."/>
            <person name="Fukunaka R."/>
            <person name="Hamada M."/>
            <person name="Harada C."/>
            <person name="Hayashi A."/>
            <person name="Hijishita S."/>
            <person name="Honda M."/>
            <person name="Hosokawa S."/>
            <person name="Ichikawa Y."/>
            <person name="Idonuma A."/>
            <person name="Iijima M."/>
            <person name="Ikeda M."/>
            <person name="Ikeno M."/>
            <person name="Ito K."/>
            <person name="Ito S."/>
            <person name="Ito T."/>
            <person name="Ito Y."/>
            <person name="Ito Y."/>
            <person name="Iwabuchi A."/>
            <person name="Kamiya K."/>
            <person name="Karasawa W."/>
            <person name="Kurita K."/>
            <person name="Katagiri S."/>
            <person name="Kikuta A."/>
            <person name="Kobayashi H."/>
            <person name="Kobayashi N."/>
            <person name="Machita K."/>
            <person name="Maehara T."/>
            <person name="Masukawa M."/>
            <person name="Mizubayashi T."/>
            <person name="Mukai Y."/>
            <person name="Nagasaki H."/>
            <person name="Nagata Y."/>
            <person name="Naito S."/>
            <person name="Nakashima M."/>
            <person name="Nakama Y."/>
            <person name="Nakamichi Y."/>
            <person name="Nakamura M."/>
            <person name="Meguro A."/>
            <person name="Negishi M."/>
            <person name="Ohta I."/>
            <person name="Ohta T."/>
            <person name="Okamoto M."/>
            <person name="Ono N."/>
            <person name="Saji S."/>
            <person name="Sakaguchi M."/>
            <person name="Sakai K."/>
            <person name="Shibata M."/>
            <person name="Shimokawa T."/>
            <person name="Song J."/>
            <person name="Takazaki Y."/>
            <person name="Terasawa K."/>
            <person name="Tsugane M."/>
            <person name="Tsuji K."/>
            <person name="Ueda S."/>
            <person name="Waki K."/>
            <person name="Yamagata H."/>
            <person name="Yamamoto M."/>
            <person name="Yamamoto S."/>
            <person name="Yamane H."/>
            <person name="Yoshiki S."/>
            <person name="Yoshihara R."/>
            <person name="Yukawa K."/>
            <person name="Zhong H."/>
            <person name="Yano M."/>
            <person name="Yuan Q."/>
            <person name="Ouyang S."/>
            <person name="Liu J."/>
            <person name="Jones K.M."/>
            <person name="Gansberger K."/>
            <person name="Moffat K."/>
            <person name="Hill J."/>
            <person name="Bera J."/>
            <person name="Fadrosh D."/>
            <person name="Jin S."/>
            <person name="Johri S."/>
            <person name="Kim M."/>
            <person name="Overton L."/>
            <person name="Reardon M."/>
            <person name="Tsitrin T."/>
            <person name="Vuong H."/>
            <person name="Weaver B."/>
            <person name="Ciecko A."/>
            <person name="Tallon L."/>
            <person name="Jackson J."/>
            <person name="Pai G."/>
            <person name="Aken S.V."/>
            <person name="Utterback T."/>
            <person name="Reidmuller S."/>
            <person name="Feldblyum T."/>
            <person name="Hsiao J."/>
            <person name="Zismann V."/>
            <person name="Iobst S."/>
            <person name="de Vazeille A.R."/>
            <person name="Buell C.R."/>
            <person name="Ying K."/>
            <person name="Li Y."/>
            <person name="Lu T."/>
            <person name="Huang Y."/>
            <person name="Zhao Q."/>
            <person name="Feng Q."/>
            <person name="Zhang L."/>
            <person name="Zhu J."/>
            <person name="Weng Q."/>
            <person name="Mu J."/>
            <person name="Lu Y."/>
            <person name="Fan D."/>
            <person name="Liu Y."/>
            <person name="Guan J."/>
            <person name="Zhang Y."/>
            <person name="Yu S."/>
            <person name="Liu X."/>
            <person name="Zhang Y."/>
            <person name="Hong G."/>
            <person name="Han B."/>
            <person name="Choisne N."/>
            <person name="Demange N."/>
            <person name="Orjeda G."/>
            <person name="Samain S."/>
            <person name="Cattolico L."/>
            <person name="Pelletier E."/>
            <person name="Couloux A."/>
            <person name="Segurens B."/>
            <person name="Wincker P."/>
            <person name="D'Hont A."/>
            <person name="Scarpelli C."/>
            <person name="Weissenbach J."/>
            <person name="Salanoubat M."/>
            <person name="Quetier F."/>
            <person name="Yu Y."/>
            <person name="Kim H.R."/>
            <person name="Rambo T."/>
            <person name="Currie J."/>
            <person name="Collura K."/>
            <person name="Luo M."/>
            <person name="Yang T."/>
            <person name="Ammiraju J.S.S."/>
            <person name="Engler F."/>
            <person name="Soderlund C."/>
            <person name="Wing R.A."/>
            <person name="Palmer L.E."/>
            <person name="de la Bastide M."/>
            <person name="Spiegel L."/>
            <person name="Nascimento L."/>
            <person name="Zutavern T."/>
            <person name="O'Shaughnessy A."/>
            <person name="Dike S."/>
            <person name="Dedhia N."/>
            <person name="Preston R."/>
            <person name="Balija V."/>
            <person name="McCombie W.R."/>
            <person name="Chow T."/>
            <person name="Chen H."/>
            <person name="Chung M."/>
            <person name="Chen C."/>
            <person name="Shaw J."/>
            <person name="Wu H."/>
            <person name="Hsiao K."/>
            <person name="Chao Y."/>
            <person name="Chu M."/>
            <person name="Cheng C."/>
            <person name="Hour A."/>
            <person name="Lee P."/>
            <person name="Lin S."/>
            <person name="Lin Y."/>
            <person name="Liou J."/>
            <person name="Liu S."/>
            <person name="Hsing Y."/>
            <person name="Raghuvanshi S."/>
            <person name="Mohanty A."/>
            <person name="Bharti A.K."/>
            <person name="Gaur A."/>
            <person name="Gupta V."/>
            <person name="Kumar D."/>
            <person name="Ravi V."/>
            <person name="Vij S."/>
            <person name="Kapur A."/>
            <person name="Khurana P."/>
            <person name="Khurana P."/>
            <person name="Khurana J.P."/>
            <person name="Tyagi A.K."/>
            <person name="Gaikwad K."/>
            <person name="Singh A."/>
            <person name="Dalal V."/>
            <person name="Srivastava S."/>
            <person name="Dixit A."/>
            <person name="Pal A.K."/>
            <person name="Ghazi I.A."/>
            <person name="Yadav M."/>
            <person name="Pandit A."/>
            <person name="Bhargava A."/>
            <person name="Sureshbabu K."/>
            <person name="Batra K."/>
            <person name="Sharma T.R."/>
            <person name="Mohapatra T."/>
            <person name="Singh N.K."/>
            <person name="Messing J."/>
            <person name="Nelson A.B."/>
            <person name="Fuks G."/>
            <person name="Kavchok S."/>
            <person name="Keizer G."/>
            <person name="Linton E."/>
            <person name="Llaca V."/>
            <person name="Song R."/>
            <person name="Tanyolac B."/>
            <person name="Young S."/>
            <person name="Ho-Il K."/>
            <person name="Hahn J.H."/>
            <person name="Sangsakoo G."/>
            <person name="Vanavichit A."/>
            <person name="de Mattos Luiz.A.T."/>
            <person name="Zimmer P.D."/>
            <person name="Malone G."/>
            <person name="Dellagostin O."/>
            <person name="de Oliveira A.C."/>
            <person name="Bevan M."/>
            <person name="Bancroft I."/>
            <person name="Minx P."/>
            <person name="Cordum H."/>
            <person name="Wilson R."/>
            <person name="Cheng Z."/>
            <person name="Jin W."/>
            <person name="Jiang J."/>
            <person name="Leong S.A."/>
            <person name="Iwama H."/>
            <person name="Gojobori T."/>
            <person name="Itoh T."/>
            <person name="Niimura Y."/>
            <person name="Fujii Y."/>
            <person name="Habara T."/>
            <person name="Sakai H."/>
            <person name="Sato Y."/>
            <person name="Wilson G."/>
            <person name="Kumar K."/>
            <person name="McCouch S."/>
            <person name="Juretic N."/>
            <person name="Hoen D."/>
            <person name="Wright S."/>
            <person name="Bruskiewich R."/>
            <person name="Bureau T."/>
            <person name="Miyao A."/>
            <person name="Hirochika H."/>
            <person name="Nishikawa T."/>
            <person name="Kadowaki K."/>
            <person name="Sugiura M."/>
            <person name="Burr B."/>
            <person name="Sasaki T."/>
        </authorList>
    </citation>
    <scope>NUCLEOTIDE SEQUENCE [LARGE SCALE GENOMIC DNA]</scope>
    <source>
        <strain evidence="4">cv. Nipponbare</strain>
    </source>
</reference>
<gene>
    <name evidence="3" type="ORF">OSJNBb0036B04.24</name>
    <name evidence="2" type="ORF">P0554A06.8</name>
</gene>
<reference evidence="3" key="2">
    <citation type="submission" date="2004-07" db="EMBL/GenBank/DDBJ databases">
        <title>Oryza sativa nipponbare(GA3) genomic DNA, chromosome 6, BAC clone:OSJNBb0036B04.</title>
        <authorList>
            <person name="Sasaki T."/>
            <person name="Matsumoto T."/>
            <person name="Fujisawa M."/>
        </authorList>
    </citation>
    <scope>NUCLEOTIDE SEQUENCE</scope>
</reference>
<feature type="chain" id="PRO_5010140410" evidence="1">
    <location>
        <begin position="24"/>
        <end position="53"/>
    </location>
</feature>
<reference evidence="4" key="4">
    <citation type="journal article" date="2008" name="Nucleic Acids Res.">
        <title>The rice annotation project database (RAP-DB): 2008 update.</title>
        <authorList>
            <consortium name="The rice annotation project (RAP)"/>
        </authorList>
    </citation>
    <scope>GENOME REANNOTATION</scope>
    <source>
        <strain evidence="4">cv. Nipponbare</strain>
    </source>
</reference>
<evidence type="ECO:0000313" key="2">
    <source>
        <dbReference type="EMBL" id="BAD72511.1"/>
    </source>
</evidence>
<protein>
    <submittedName>
        <fullName evidence="3">Uncharacterized protein</fullName>
    </submittedName>
</protein>
<feature type="signal peptide" evidence="1">
    <location>
        <begin position="1"/>
        <end position="23"/>
    </location>
</feature>
<organism evidence="3 4">
    <name type="scientific">Oryza sativa subsp. japonica</name>
    <name type="common">Rice</name>
    <dbReference type="NCBI Taxonomy" id="39947"/>
    <lineage>
        <taxon>Eukaryota</taxon>
        <taxon>Viridiplantae</taxon>
        <taxon>Streptophyta</taxon>
        <taxon>Embryophyta</taxon>
        <taxon>Tracheophyta</taxon>
        <taxon>Spermatophyta</taxon>
        <taxon>Magnoliopsida</taxon>
        <taxon>Liliopsida</taxon>
        <taxon>Poales</taxon>
        <taxon>Poaceae</taxon>
        <taxon>BOP clade</taxon>
        <taxon>Oryzoideae</taxon>
        <taxon>Oryzeae</taxon>
        <taxon>Oryzinae</taxon>
        <taxon>Oryza</taxon>
        <taxon>Oryza sativa</taxon>
    </lineage>
</organism>
<sequence length="53" mass="6010">MDTVMIKMCRLLWLAGWLHVVEKIVCRDRPVGSAKVNKCTLQNIQPGRFGHGC</sequence>
<keyword evidence="1" id="KW-0732">Signal</keyword>
<dbReference type="EMBL" id="AP005919">
    <property type="protein sequence ID" value="BAD72511.1"/>
    <property type="molecule type" value="Genomic_DNA"/>
</dbReference>
<name>Q5SMK8_ORYSJ</name>
<dbReference type="Proteomes" id="UP000000763">
    <property type="component" value="Chromosome 6"/>
</dbReference>
<proteinExistence type="predicted"/>
<dbReference type="EMBL" id="AP007226">
    <property type="protein sequence ID" value="BAD72548.1"/>
    <property type="molecule type" value="Genomic_DNA"/>
</dbReference>
<evidence type="ECO:0000313" key="4">
    <source>
        <dbReference type="Proteomes" id="UP000000763"/>
    </source>
</evidence>
<evidence type="ECO:0000256" key="1">
    <source>
        <dbReference type="SAM" id="SignalP"/>
    </source>
</evidence>
<evidence type="ECO:0000313" key="3">
    <source>
        <dbReference type="EMBL" id="BAD72548.1"/>
    </source>
</evidence>
<accession>Q5SMK8</accession>
<reference evidence="2" key="1">
    <citation type="submission" date="2002-11" db="EMBL/GenBank/DDBJ databases">
        <title>Oryza sativa nipponbare(GA3) genomic DNA, chromosome 6, PAC clone:P0554A06.</title>
        <authorList>
            <person name="Sasaki T."/>
            <person name="Matsumoto T."/>
            <person name="Katayose Y."/>
        </authorList>
    </citation>
    <scope>NUCLEOTIDE SEQUENCE</scope>
</reference>
<dbReference type="AlphaFoldDB" id="Q5SMK8"/>